<protein>
    <submittedName>
        <fullName evidence="2">Uncharacterized protein</fullName>
    </submittedName>
</protein>
<evidence type="ECO:0000313" key="2">
    <source>
        <dbReference type="EMBL" id="KAJ8386695.1"/>
    </source>
</evidence>
<keyword evidence="1" id="KW-0472">Membrane</keyword>
<dbReference type="EMBL" id="JAINUG010000224">
    <property type="protein sequence ID" value="KAJ8386695.1"/>
    <property type="molecule type" value="Genomic_DNA"/>
</dbReference>
<sequence>MPNSERLPELLGEVVCLMCMELLSSLQGPEGMAIGHFHDQKAEVYPPVLELTQQFIRLSSCVNLSLTLICDQVTFADFYAIPTIEAEEVYQSERHRFFVAIPVVLVVLVVITLVVLYKRSHRMKTFWLMLLTRPMPE</sequence>
<dbReference type="AlphaFoldDB" id="A0AAD7RMB6"/>
<keyword evidence="1" id="KW-1133">Transmembrane helix</keyword>
<keyword evidence="1" id="KW-0812">Transmembrane</keyword>
<evidence type="ECO:0000313" key="3">
    <source>
        <dbReference type="Proteomes" id="UP001221898"/>
    </source>
</evidence>
<dbReference type="Proteomes" id="UP001221898">
    <property type="component" value="Unassembled WGS sequence"/>
</dbReference>
<gene>
    <name evidence="2" type="ORF">AAFF_G00168110</name>
</gene>
<keyword evidence="3" id="KW-1185">Reference proteome</keyword>
<name>A0AAD7RMB6_9TELE</name>
<feature type="transmembrane region" description="Helical" evidence="1">
    <location>
        <begin position="97"/>
        <end position="117"/>
    </location>
</feature>
<accession>A0AAD7RMB6</accession>
<evidence type="ECO:0000256" key="1">
    <source>
        <dbReference type="SAM" id="Phobius"/>
    </source>
</evidence>
<comment type="caution">
    <text evidence="2">The sequence shown here is derived from an EMBL/GenBank/DDBJ whole genome shotgun (WGS) entry which is preliminary data.</text>
</comment>
<proteinExistence type="predicted"/>
<organism evidence="2 3">
    <name type="scientific">Aldrovandia affinis</name>
    <dbReference type="NCBI Taxonomy" id="143900"/>
    <lineage>
        <taxon>Eukaryota</taxon>
        <taxon>Metazoa</taxon>
        <taxon>Chordata</taxon>
        <taxon>Craniata</taxon>
        <taxon>Vertebrata</taxon>
        <taxon>Euteleostomi</taxon>
        <taxon>Actinopterygii</taxon>
        <taxon>Neopterygii</taxon>
        <taxon>Teleostei</taxon>
        <taxon>Notacanthiformes</taxon>
        <taxon>Halosauridae</taxon>
        <taxon>Aldrovandia</taxon>
    </lineage>
</organism>
<reference evidence="2" key="1">
    <citation type="journal article" date="2023" name="Science">
        <title>Genome structures resolve the early diversification of teleost fishes.</title>
        <authorList>
            <person name="Parey E."/>
            <person name="Louis A."/>
            <person name="Montfort J."/>
            <person name="Bouchez O."/>
            <person name="Roques C."/>
            <person name="Iampietro C."/>
            <person name="Lluch J."/>
            <person name="Castinel A."/>
            <person name="Donnadieu C."/>
            <person name="Desvignes T."/>
            <person name="Floi Bucao C."/>
            <person name="Jouanno E."/>
            <person name="Wen M."/>
            <person name="Mejri S."/>
            <person name="Dirks R."/>
            <person name="Jansen H."/>
            <person name="Henkel C."/>
            <person name="Chen W.J."/>
            <person name="Zahm M."/>
            <person name="Cabau C."/>
            <person name="Klopp C."/>
            <person name="Thompson A.W."/>
            <person name="Robinson-Rechavi M."/>
            <person name="Braasch I."/>
            <person name="Lecointre G."/>
            <person name="Bobe J."/>
            <person name="Postlethwait J.H."/>
            <person name="Berthelot C."/>
            <person name="Roest Crollius H."/>
            <person name="Guiguen Y."/>
        </authorList>
    </citation>
    <scope>NUCLEOTIDE SEQUENCE</scope>
    <source>
        <strain evidence="2">NC1722</strain>
    </source>
</reference>